<organism evidence="1 2">
    <name type="scientific">Flavobacterium reichenbachii</name>
    <dbReference type="NCBI Taxonomy" id="362418"/>
    <lineage>
        <taxon>Bacteria</taxon>
        <taxon>Pseudomonadati</taxon>
        <taxon>Bacteroidota</taxon>
        <taxon>Flavobacteriia</taxon>
        <taxon>Flavobacteriales</taxon>
        <taxon>Flavobacteriaceae</taxon>
        <taxon>Flavobacterium</taxon>
    </lineage>
</organism>
<dbReference type="Proteomes" id="UP000028715">
    <property type="component" value="Unassembled WGS sequence"/>
</dbReference>
<evidence type="ECO:0000313" key="2">
    <source>
        <dbReference type="Proteomes" id="UP000028715"/>
    </source>
</evidence>
<dbReference type="EMBL" id="JPRL01000001">
    <property type="protein sequence ID" value="KFF06066.1"/>
    <property type="molecule type" value="Genomic_DNA"/>
</dbReference>
<gene>
    <name evidence="1" type="ORF">IW19_11255</name>
</gene>
<evidence type="ECO:0000313" key="1">
    <source>
        <dbReference type="EMBL" id="KFF06066.1"/>
    </source>
</evidence>
<reference evidence="1 2" key="1">
    <citation type="submission" date="2014-07" db="EMBL/GenBank/DDBJ databases">
        <title>Genome of Flavobacterium reichenbachii LMG 25512.</title>
        <authorList>
            <person name="Stropko S.J."/>
            <person name="Pipes S.E."/>
            <person name="Newman J.D."/>
        </authorList>
    </citation>
    <scope>NUCLEOTIDE SEQUENCE [LARGE SCALE GENOMIC DNA]</scope>
    <source>
        <strain evidence="1 2">LMG 25512</strain>
    </source>
</reference>
<name>A0A085ZNQ2_9FLAO</name>
<accession>A0A085ZNQ2</accession>
<sequence length="128" mass="14113">MTKFTKNGLVAAFFLATIFTYAIDGKGDYILNIQTGNGKVVSFTLDTFEKSSFSIYDENHNLLYAGDSAADKLEISKTISLEGFPAGTYVLEVKANEKVATHEIKVAVKKVKTVKLDNSVNEHPGFRR</sequence>
<comment type="caution">
    <text evidence="1">The sequence shown here is derived from an EMBL/GenBank/DDBJ whole genome shotgun (WGS) entry which is preliminary data.</text>
</comment>
<dbReference type="AlphaFoldDB" id="A0A085ZNQ2"/>
<dbReference type="eggNOG" id="ENOG5032I44">
    <property type="taxonomic scope" value="Bacteria"/>
</dbReference>
<dbReference type="RefSeq" id="WP_035684125.1">
    <property type="nucleotide sequence ID" value="NZ_JPRL01000001.1"/>
</dbReference>
<protein>
    <submittedName>
        <fullName evidence="1">Secretion protein</fullName>
    </submittedName>
</protein>
<dbReference type="OrthoDB" id="1371166at2"/>
<keyword evidence="2" id="KW-1185">Reference proteome</keyword>
<proteinExistence type="predicted"/>